<dbReference type="InterPro" id="IPR005194">
    <property type="entry name" value="Glyco_hydro_65_C"/>
</dbReference>
<evidence type="ECO:0000256" key="1">
    <source>
        <dbReference type="SAM" id="MobiDB-lite"/>
    </source>
</evidence>
<evidence type="ECO:0000256" key="2">
    <source>
        <dbReference type="SAM" id="SignalP"/>
    </source>
</evidence>
<dbReference type="InterPro" id="IPR011013">
    <property type="entry name" value="Gal_mutarotase_sf_dom"/>
</dbReference>
<gene>
    <name evidence="6" type="ORF">CA260_16645</name>
</gene>
<dbReference type="InterPro" id="IPR005196">
    <property type="entry name" value="Glyco_hydro_65_N"/>
</dbReference>
<name>A0A328P3V5_9GAMM</name>
<feature type="region of interest" description="Disordered" evidence="1">
    <location>
        <begin position="743"/>
        <end position="768"/>
    </location>
</feature>
<dbReference type="PANTHER" id="PTHR11051">
    <property type="entry name" value="GLYCOSYL HYDROLASE-RELATED"/>
    <property type="match status" value="1"/>
</dbReference>
<sequence length="768" mass="84734">MRKPPVLAIAFFGALLMAGGCRATDASFLLTATEKDLANYFPGQLGNGFFSTLTSPRGTEGSLSYMISFMDYAKGDVSRPAAIPGWTGIDYSTGPSHAGQFWLNQVDMDGAHFRDYRQVLDMHEGTLTTRYRYLDAHKATDVQVVSLVSQASPHLAASQLTITPDFDGEVQLSFALDLWAPHQPRFALGEIDGPQMQEAVAAHNLKLKAVPPDVPDRAPLWYHGDTHVLAADGDTKALTLWLDGKAEQGHAMAEAVAIALPPGMQPREVKLHHSDYKLSLELRVAVQKGKTYAFTKFVAASRERWGGDAKQDLALAVNARKAGFDALLKQHRDAWHALWQSDIVIDGDPKSQQIVHSDLYYLLSNAAPDTAWPVGACGMTPGYTAHVFWDSDTWVFPALLLLHPDRAKSLVMFRSETLPAAEQRARERGLRGAMYPWEADPDNGSSQTPHFAWVLDEREIHVNADVAIAQWQYYLATQDRDWLRQHGWPVIRAVADFWASRATYVAATRHYEIHHVTSVDEDYADVPNDTFTNASAQKALRIATQAAALMGETPDPQWAKVADGLVLPFDAKAGHHLDFDASVPHDIDSWGGSSLPMLSNPSLDLAMDVQVRRRNYDYSIAPITHASRDPNSMGLMPLSIAAATAGDAAAASDWYTRNITANVLKPPFNVRTETATNNTGYFMTASGGLLQNILYGFTGLRIRDDGLVTAYAPMLPDHWRAMTLKNIRFRGQQLDITVERDAQGQPRLIRHAADTPTSHPHATTREQT</sequence>
<protein>
    <submittedName>
        <fullName evidence="6">Glycoside hydrolase family 65</fullName>
    </submittedName>
</protein>
<dbReference type="Pfam" id="PF03633">
    <property type="entry name" value="Glyco_hydro_65C"/>
    <property type="match status" value="1"/>
</dbReference>
<dbReference type="PANTHER" id="PTHR11051:SF8">
    <property type="entry name" value="PROTEIN-GLUCOSYLGALACTOSYLHYDROXYLYSINE GLUCOSIDASE"/>
    <property type="match status" value="1"/>
</dbReference>
<dbReference type="SUPFAM" id="SSF48208">
    <property type="entry name" value="Six-hairpin glycosidases"/>
    <property type="match status" value="1"/>
</dbReference>
<dbReference type="AlphaFoldDB" id="A0A328P3V5"/>
<dbReference type="Proteomes" id="UP000248926">
    <property type="component" value="Unassembled WGS sequence"/>
</dbReference>
<evidence type="ECO:0000259" key="4">
    <source>
        <dbReference type="Pfam" id="PF03633"/>
    </source>
</evidence>
<dbReference type="InterPro" id="IPR008928">
    <property type="entry name" value="6-hairpin_glycosidase_sf"/>
</dbReference>
<feature type="domain" description="Glycoside hydrolase family 65 N-terminal" evidence="5">
    <location>
        <begin position="104"/>
        <end position="300"/>
    </location>
</feature>
<feature type="signal peptide" evidence="2">
    <location>
        <begin position="1"/>
        <end position="23"/>
    </location>
</feature>
<evidence type="ECO:0000313" key="6">
    <source>
        <dbReference type="EMBL" id="RAO75676.1"/>
    </source>
</evidence>
<dbReference type="Gene3D" id="2.70.98.40">
    <property type="entry name" value="Glycoside hydrolase, family 65, N-terminal domain"/>
    <property type="match status" value="1"/>
</dbReference>
<evidence type="ECO:0000259" key="3">
    <source>
        <dbReference type="Pfam" id="PF03632"/>
    </source>
</evidence>
<feature type="domain" description="Glycoside hydrolase family 65 C-terminal" evidence="4">
    <location>
        <begin position="701"/>
        <end position="741"/>
    </location>
</feature>
<dbReference type="GO" id="GO:0005975">
    <property type="term" value="P:carbohydrate metabolic process"/>
    <property type="evidence" value="ECO:0007669"/>
    <property type="project" value="InterPro"/>
</dbReference>
<keyword evidence="2" id="KW-0732">Signal</keyword>
<dbReference type="PROSITE" id="PS51257">
    <property type="entry name" value="PROKAR_LIPOPROTEIN"/>
    <property type="match status" value="1"/>
</dbReference>
<dbReference type="GO" id="GO:0030246">
    <property type="term" value="F:carbohydrate binding"/>
    <property type="evidence" value="ECO:0007669"/>
    <property type="project" value="InterPro"/>
</dbReference>
<proteinExistence type="predicted"/>
<dbReference type="RefSeq" id="WP_238149796.1">
    <property type="nucleotide sequence ID" value="NZ_NFZS01000004.1"/>
</dbReference>
<dbReference type="SUPFAM" id="SSF74650">
    <property type="entry name" value="Galactose mutarotase-like"/>
    <property type="match status" value="1"/>
</dbReference>
<keyword evidence="6" id="KW-0378">Hydrolase</keyword>
<keyword evidence="7" id="KW-1185">Reference proteome</keyword>
<dbReference type="Pfam" id="PF03632">
    <property type="entry name" value="Glyco_hydro_65m"/>
    <property type="match status" value="1"/>
</dbReference>
<evidence type="ECO:0000259" key="5">
    <source>
        <dbReference type="Pfam" id="PF03636"/>
    </source>
</evidence>
<reference evidence="6 7" key="1">
    <citation type="journal article" date="2018" name="Genet. Mol. Biol.">
        <title>The genome sequence of Dyella jiangningensis FCAV SCS01 from a lignocellulose-decomposing microbial consortium metagenome reveals potential for biotechnological applications.</title>
        <authorList>
            <person name="Desiderato J.G."/>
            <person name="Alvarenga D.O."/>
            <person name="Constancio M.T.L."/>
            <person name="Alves L.M.C."/>
            <person name="Varani A.M."/>
        </authorList>
    </citation>
    <scope>NUCLEOTIDE SEQUENCE [LARGE SCALE GENOMIC DNA]</scope>
    <source>
        <strain evidence="6 7">FCAV SCS01</strain>
    </source>
</reference>
<feature type="chain" id="PRO_5016408542" evidence="2">
    <location>
        <begin position="24"/>
        <end position="768"/>
    </location>
</feature>
<dbReference type="Gene3D" id="1.50.10.10">
    <property type="match status" value="1"/>
</dbReference>
<dbReference type="Pfam" id="PF03636">
    <property type="entry name" value="Glyco_hydro_65N"/>
    <property type="match status" value="1"/>
</dbReference>
<accession>A0A328P3V5</accession>
<dbReference type="GO" id="GO:0004553">
    <property type="term" value="F:hydrolase activity, hydrolyzing O-glycosyl compounds"/>
    <property type="evidence" value="ECO:0007669"/>
    <property type="project" value="TreeGrafter"/>
</dbReference>
<feature type="domain" description="Glycoside hydrolase family 65 central catalytic" evidence="3">
    <location>
        <begin position="359"/>
        <end position="580"/>
    </location>
</feature>
<organism evidence="6 7">
    <name type="scientific">Dyella jiangningensis</name>
    <dbReference type="NCBI Taxonomy" id="1379159"/>
    <lineage>
        <taxon>Bacteria</taxon>
        <taxon>Pseudomonadati</taxon>
        <taxon>Pseudomonadota</taxon>
        <taxon>Gammaproteobacteria</taxon>
        <taxon>Lysobacterales</taxon>
        <taxon>Rhodanobacteraceae</taxon>
        <taxon>Dyella</taxon>
    </lineage>
</organism>
<comment type="caution">
    <text evidence="6">The sequence shown here is derived from an EMBL/GenBank/DDBJ whole genome shotgun (WGS) entry which is preliminary data.</text>
</comment>
<evidence type="ECO:0000313" key="7">
    <source>
        <dbReference type="Proteomes" id="UP000248926"/>
    </source>
</evidence>
<dbReference type="InterPro" id="IPR037018">
    <property type="entry name" value="GH65_N"/>
</dbReference>
<dbReference type="InterPro" id="IPR005195">
    <property type="entry name" value="Glyco_hydro_65_M"/>
</dbReference>
<dbReference type="Gene3D" id="2.60.420.10">
    <property type="entry name" value="Maltose phosphorylase, domain 3"/>
    <property type="match status" value="1"/>
</dbReference>
<dbReference type="EMBL" id="NFZS01000004">
    <property type="protein sequence ID" value="RAO75676.1"/>
    <property type="molecule type" value="Genomic_DNA"/>
</dbReference>
<dbReference type="InterPro" id="IPR012341">
    <property type="entry name" value="6hp_glycosidase-like_sf"/>
</dbReference>
<dbReference type="GO" id="GO:0016757">
    <property type="term" value="F:glycosyltransferase activity"/>
    <property type="evidence" value="ECO:0007669"/>
    <property type="project" value="UniProtKB-ARBA"/>
</dbReference>